<dbReference type="KEGG" id="bmur:ABE28_005245"/>
<proteinExistence type="predicted"/>
<keyword evidence="2" id="KW-1185">Reference proteome</keyword>
<dbReference type="AlphaFoldDB" id="A0A1B3XKK8"/>
<evidence type="ECO:0000313" key="2">
    <source>
        <dbReference type="Proteomes" id="UP000077926"/>
    </source>
</evidence>
<gene>
    <name evidence="1" type="ORF">ABE28_005245</name>
</gene>
<evidence type="ECO:0000313" key="1">
    <source>
        <dbReference type="EMBL" id="AOH53746.1"/>
    </source>
</evidence>
<dbReference type="Proteomes" id="UP000077926">
    <property type="component" value="Chromosome"/>
</dbReference>
<accession>A0A1B3XKK8</accession>
<organism evidence="1 2">
    <name type="scientific">Peribacillus muralis</name>
    <dbReference type="NCBI Taxonomy" id="264697"/>
    <lineage>
        <taxon>Bacteria</taxon>
        <taxon>Bacillati</taxon>
        <taxon>Bacillota</taxon>
        <taxon>Bacilli</taxon>
        <taxon>Bacillales</taxon>
        <taxon>Bacillaceae</taxon>
        <taxon>Peribacillus</taxon>
    </lineage>
</organism>
<dbReference type="STRING" id="264697.ABE28_005245"/>
<sequence length="59" mass="6376">MAASQPKEDAACILQAASSLGSNTSDKRVDISLSWHITTNTVSKATLNDSHGQKWRSFL</sequence>
<name>A0A1B3XKK8_9BACI</name>
<protein>
    <submittedName>
        <fullName evidence="1">Uncharacterized protein</fullName>
    </submittedName>
</protein>
<dbReference type="RefSeq" id="WP_064466730.1">
    <property type="nucleotide sequence ID" value="NZ_CP017080.1"/>
</dbReference>
<dbReference type="EMBL" id="CP017080">
    <property type="protein sequence ID" value="AOH53746.1"/>
    <property type="molecule type" value="Genomic_DNA"/>
</dbReference>
<reference evidence="1 2" key="1">
    <citation type="submission" date="2016-08" db="EMBL/GenBank/DDBJ databases">
        <title>Complete genome sequence of Bacillus muralis G25-68, a strain with toxicity to nematodes.</title>
        <authorList>
            <person name="Zheng Z."/>
        </authorList>
    </citation>
    <scope>NUCLEOTIDE SEQUENCE [LARGE SCALE GENOMIC DNA]</scope>
    <source>
        <strain evidence="1 2">G25-68</strain>
    </source>
</reference>